<feature type="compositionally biased region" description="Low complexity" evidence="5">
    <location>
        <begin position="42"/>
        <end position="54"/>
    </location>
</feature>
<evidence type="ECO:0000256" key="5">
    <source>
        <dbReference type="SAM" id="MobiDB-lite"/>
    </source>
</evidence>
<dbReference type="InterPro" id="IPR019931">
    <property type="entry name" value="LPXTG_anchor"/>
</dbReference>
<dbReference type="Pfam" id="PF00746">
    <property type="entry name" value="Gram_pos_anchor"/>
    <property type="match status" value="1"/>
</dbReference>
<dbReference type="PROSITE" id="PS50847">
    <property type="entry name" value="GRAM_POS_ANCHORING"/>
    <property type="match status" value="1"/>
</dbReference>
<keyword evidence="3" id="KW-0732">Signal</keyword>
<keyword evidence="6" id="KW-0472">Membrane</keyword>
<name>A0ABS1LV08_9LACO</name>
<evidence type="ECO:0000256" key="3">
    <source>
        <dbReference type="ARBA" id="ARBA00022729"/>
    </source>
</evidence>
<keyword evidence="2" id="KW-0964">Secreted</keyword>
<dbReference type="RefSeq" id="WP_202018001.1">
    <property type="nucleotide sequence ID" value="NZ_JAEHNR010000032.1"/>
</dbReference>
<sequence length="185" mass="19937">KGDKGDGHQDNENPKGDKGDGHQDNENPKGDEGNKEQPNFLKPQPKTPDQPQTPNFSEPKSKTPFPDSETVTPSKPKNDVKSFFKAQAKKHVVTKNVAKKTAVDKKKPVTQATKIDVEHNKITTAKTVTTAVPKKTSVETVSVKKATPKATLPQTGEKQKHTALIGLALSAAALIVGLFGKTKKD</sequence>
<evidence type="ECO:0000313" key="9">
    <source>
        <dbReference type="Proteomes" id="UP000640912"/>
    </source>
</evidence>
<feature type="region of interest" description="Disordered" evidence="5">
    <location>
        <begin position="1"/>
        <end position="80"/>
    </location>
</feature>
<proteinExistence type="predicted"/>
<evidence type="ECO:0000256" key="2">
    <source>
        <dbReference type="ARBA" id="ARBA00022525"/>
    </source>
</evidence>
<evidence type="ECO:0000256" key="6">
    <source>
        <dbReference type="SAM" id="Phobius"/>
    </source>
</evidence>
<protein>
    <submittedName>
        <fullName evidence="8">LPXTG cell wall anchor domain-containing protein</fullName>
    </submittedName>
</protein>
<dbReference type="Proteomes" id="UP000640912">
    <property type="component" value="Unassembled WGS sequence"/>
</dbReference>
<comment type="caution">
    <text evidence="8">The sequence shown here is derived from an EMBL/GenBank/DDBJ whole genome shotgun (WGS) entry which is preliminary data.</text>
</comment>
<evidence type="ECO:0000256" key="1">
    <source>
        <dbReference type="ARBA" id="ARBA00022512"/>
    </source>
</evidence>
<dbReference type="NCBIfam" id="TIGR01167">
    <property type="entry name" value="LPXTG_anchor"/>
    <property type="match status" value="1"/>
</dbReference>
<accession>A0ABS1LV08</accession>
<keyword evidence="9" id="KW-1185">Reference proteome</keyword>
<organism evidence="8 9">
    <name type="scientific">Lactobacillus kitasatonis</name>
    <dbReference type="NCBI Taxonomy" id="237446"/>
    <lineage>
        <taxon>Bacteria</taxon>
        <taxon>Bacillati</taxon>
        <taxon>Bacillota</taxon>
        <taxon>Bacilli</taxon>
        <taxon>Lactobacillales</taxon>
        <taxon>Lactobacillaceae</taxon>
        <taxon>Lactobacillus</taxon>
    </lineage>
</organism>
<keyword evidence="4" id="KW-0572">Peptidoglycan-anchor</keyword>
<feature type="compositionally biased region" description="Basic and acidic residues" evidence="5">
    <location>
        <begin position="1"/>
        <end position="35"/>
    </location>
</feature>
<dbReference type="EMBL" id="JAEHNR010000032">
    <property type="protein sequence ID" value="MBL1071839.1"/>
    <property type="molecule type" value="Genomic_DNA"/>
</dbReference>
<feature type="domain" description="Gram-positive cocci surface proteins LPxTG" evidence="7">
    <location>
        <begin position="152"/>
        <end position="185"/>
    </location>
</feature>
<feature type="non-terminal residue" evidence="8">
    <location>
        <position position="1"/>
    </location>
</feature>
<reference evidence="8 9" key="1">
    <citation type="journal article" date="2021" name="Microorganisms">
        <title>Dual Inhibition of Salmonella enterica and Clostridium perfringens by New Probiotic Candidates Isolated from Chicken Intestinal Mucosa.</title>
        <authorList>
            <person name="Lone A."/>
            <person name="Mottawea W."/>
            <person name="Ait Chait Y."/>
            <person name="Hammami R."/>
        </authorList>
    </citation>
    <scope>NUCLEOTIDE SEQUENCE [LARGE SCALE GENOMIC DNA]</scope>
    <source>
        <strain evidence="8 9">A12</strain>
    </source>
</reference>
<gene>
    <name evidence="8" type="ORF">JEM47_04950</name>
</gene>
<feature type="transmembrane region" description="Helical" evidence="6">
    <location>
        <begin position="162"/>
        <end position="180"/>
    </location>
</feature>
<evidence type="ECO:0000256" key="4">
    <source>
        <dbReference type="ARBA" id="ARBA00023088"/>
    </source>
</evidence>
<evidence type="ECO:0000313" key="8">
    <source>
        <dbReference type="EMBL" id="MBL1071839.1"/>
    </source>
</evidence>
<keyword evidence="6" id="KW-1133">Transmembrane helix</keyword>
<keyword evidence="6" id="KW-0812">Transmembrane</keyword>
<evidence type="ECO:0000259" key="7">
    <source>
        <dbReference type="PROSITE" id="PS50847"/>
    </source>
</evidence>
<keyword evidence="1" id="KW-0134">Cell wall</keyword>